<accession>A0ABQ5PYH0</accession>
<keyword evidence="3" id="KW-1185">Reference proteome</keyword>
<dbReference type="EMBL" id="BSDC01000002">
    <property type="protein sequence ID" value="GLH67510.1"/>
    <property type="molecule type" value="Genomic_DNA"/>
</dbReference>
<feature type="chain" id="PRO_5046810682" evidence="1">
    <location>
        <begin position="20"/>
        <end position="206"/>
    </location>
</feature>
<comment type="caution">
    <text evidence="2">The sequence shown here is derived from an EMBL/GenBank/DDBJ whole genome shotgun (WGS) entry which is preliminary data.</text>
</comment>
<dbReference type="Proteomes" id="UP001165044">
    <property type="component" value="Unassembled WGS sequence"/>
</dbReference>
<reference evidence="2" key="1">
    <citation type="journal article" date="2023" name="Antonie Van Leeuwenhoek">
        <title>Mesoterricola silvestris gen. nov., sp. nov., Mesoterricola sediminis sp. nov., Geothrix oryzae sp. nov., Geothrix edaphica sp. nov., Geothrix rubra sp. nov., and Geothrix limicola sp. nov., six novel members of Acidobacteriota isolated from soils.</title>
        <authorList>
            <person name="Itoh H."/>
            <person name="Sugisawa Y."/>
            <person name="Mise K."/>
            <person name="Xu Z."/>
            <person name="Kuniyasu M."/>
            <person name="Ushijima N."/>
            <person name="Kawano K."/>
            <person name="Kobayashi E."/>
            <person name="Shiratori Y."/>
            <person name="Masuda Y."/>
            <person name="Senoo K."/>
        </authorList>
    </citation>
    <scope>NUCLEOTIDE SEQUENCE</scope>
    <source>
        <strain evidence="2">Red802</strain>
    </source>
</reference>
<proteinExistence type="predicted"/>
<dbReference type="RefSeq" id="WP_285608739.1">
    <property type="nucleotide sequence ID" value="NZ_BSDC01000002.1"/>
</dbReference>
<dbReference type="PROSITE" id="PS51257">
    <property type="entry name" value="PROKAR_LIPOPROTEIN"/>
    <property type="match status" value="1"/>
</dbReference>
<evidence type="ECO:0000313" key="2">
    <source>
        <dbReference type="EMBL" id="GLH67510.1"/>
    </source>
</evidence>
<evidence type="ECO:0000313" key="3">
    <source>
        <dbReference type="Proteomes" id="UP001165044"/>
    </source>
</evidence>
<evidence type="ECO:0000256" key="1">
    <source>
        <dbReference type="SAM" id="SignalP"/>
    </source>
</evidence>
<protein>
    <submittedName>
        <fullName evidence="2">Uncharacterized protein</fullName>
    </submittedName>
</protein>
<name>A0ABQ5PYH0_9BACT</name>
<sequence>MRRSLLLPLASLLLVPAFVGCGGDEIPTTPPAAATEPADILYHLQYLAVRKDFKHAALIAPITPDVVFPSARQMHMDAKALGISLTPEELKGLGVEHLAAKLDELPGGPDAVNFPDYTVKDARLAYNAGIYRLTKGLTAKSWGKMRHMGITDNAAARQFGSQTIVKDMAIGFDGTKILNVSCLKKPDGTYGVSFMRYLVSLKGLKQ</sequence>
<organism evidence="2 3">
    <name type="scientific">Geothrix edaphica</name>
    <dbReference type="NCBI Taxonomy" id="2927976"/>
    <lineage>
        <taxon>Bacteria</taxon>
        <taxon>Pseudomonadati</taxon>
        <taxon>Acidobacteriota</taxon>
        <taxon>Holophagae</taxon>
        <taxon>Holophagales</taxon>
        <taxon>Holophagaceae</taxon>
        <taxon>Geothrix</taxon>
    </lineage>
</organism>
<gene>
    <name evidence="2" type="ORF">GETHED_18740</name>
</gene>
<keyword evidence="1" id="KW-0732">Signal</keyword>
<feature type="signal peptide" evidence="1">
    <location>
        <begin position="1"/>
        <end position="19"/>
    </location>
</feature>